<organism evidence="3 4">
    <name type="scientific">Hymenobacter segetis</name>
    <dbReference type="NCBI Taxonomy" id="2025509"/>
    <lineage>
        <taxon>Bacteria</taxon>
        <taxon>Pseudomonadati</taxon>
        <taxon>Bacteroidota</taxon>
        <taxon>Cytophagia</taxon>
        <taxon>Cytophagales</taxon>
        <taxon>Hymenobacteraceae</taxon>
        <taxon>Hymenobacter</taxon>
    </lineage>
</organism>
<evidence type="ECO:0000313" key="3">
    <source>
        <dbReference type="EMBL" id="MEL5993320.1"/>
    </source>
</evidence>
<feature type="chain" id="PRO_5045413406" evidence="1">
    <location>
        <begin position="22"/>
        <end position="684"/>
    </location>
</feature>
<evidence type="ECO:0000313" key="4">
    <source>
        <dbReference type="Proteomes" id="UP001479606"/>
    </source>
</evidence>
<sequence length="684" mass="72909">MRNQLLLPLLAVLLAPPPAAAQSTSDTKAAQPASKNTAKNWVVSGVVTDHVNQQPLPGVTVLVKGTNLGTSTDAQGRYSLMVPGAARAVLLFNTIGYLPVERAVGQGHTLNLSLRADNKQLNEVVVTAIGIEKQRQNVSYSATSVAPATVNGLAGKVAGVQIRGAASPRKARRTSHQVDYVLADSEMAPGQPLSTLPAQQEAGDGDTYAHIKENAFFEAKKDPLSTFALDVDNASYSNVRRFLNEGQLPPRDAVRVEEMLNYFRYDYAAPPTASPDPVHISTELAACPWNPAHQLARIGIQAKRIETAKLPPANLVFLVDVSGSMDEADKLPLVQAGLKLLVKQLRPQDHVALVAYAGAAGLVLPPTPGSQPQVILDAIERLRAGGSTAGGAGLRLAYSTAKQSFQKEGNNRVILATDGDFNVGESSDAAMEQLIVDQRESGVFLTVLGCGRGNLRDSRMETLADKGNGNYAYLDNLDEAGRVLVAQFGGTLFTVAKDVKLQIEFNPARVANYRLVGYENRLLEAEDFNNDRKDAGELGAGHTVTALYEIVPVGSAQPLIDGLKYQPAKTAPTSMQQFLTNDVLTVKLRYKEPQGNSSKLLAQALTGAPVAIEKASADFRFAAAVAQFGMLLRQSEQRGTATWAATEQLADGARGKDADGYRAEFVRLVRLAQGLSGSGSVGVR</sequence>
<dbReference type="SUPFAM" id="SSF49464">
    <property type="entry name" value="Carboxypeptidase regulatory domain-like"/>
    <property type="match status" value="1"/>
</dbReference>
<dbReference type="EMBL" id="JBCEVZ010000005">
    <property type="protein sequence ID" value="MEL5993320.1"/>
    <property type="molecule type" value="Genomic_DNA"/>
</dbReference>
<dbReference type="InterPro" id="IPR051173">
    <property type="entry name" value="Ca_channel_alpha-2/delta"/>
</dbReference>
<dbReference type="InterPro" id="IPR008969">
    <property type="entry name" value="CarboxyPept-like_regulatory"/>
</dbReference>
<dbReference type="SMART" id="SM00327">
    <property type="entry name" value="VWA"/>
    <property type="match status" value="1"/>
</dbReference>
<gene>
    <name evidence="3" type="ORF">AAFH49_03815</name>
</gene>
<keyword evidence="4" id="KW-1185">Reference proteome</keyword>
<name>A0ABU9LTC3_9BACT</name>
<comment type="caution">
    <text evidence="3">The sequence shown here is derived from an EMBL/GenBank/DDBJ whole genome shotgun (WGS) entry which is preliminary data.</text>
</comment>
<dbReference type="Pfam" id="PF12450">
    <property type="entry name" value="vWF_A"/>
    <property type="match status" value="1"/>
</dbReference>
<dbReference type="InterPro" id="IPR021908">
    <property type="entry name" value="YfbK_C"/>
</dbReference>
<keyword evidence="1" id="KW-0732">Signal</keyword>
<dbReference type="Gene3D" id="3.40.50.410">
    <property type="entry name" value="von Willebrand factor, type A domain"/>
    <property type="match status" value="1"/>
</dbReference>
<feature type="domain" description="VWFA" evidence="2">
    <location>
        <begin position="314"/>
        <end position="492"/>
    </location>
</feature>
<accession>A0ABU9LTC3</accession>
<protein>
    <submittedName>
        <fullName evidence="3">von Willebrand factor type A domain-containing protein</fullName>
    </submittedName>
</protein>
<dbReference type="SUPFAM" id="SSF53300">
    <property type="entry name" value="vWA-like"/>
    <property type="match status" value="1"/>
</dbReference>
<dbReference type="PANTHER" id="PTHR10166:SF37">
    <property type="entry name" value="STOLID, ISOFORM H"/>
    <property type="match status" value="1"/>
</dbReference>
<proteinExistence type="predicted"/>
<dbReference type="Pfam" id="PF12034">
    <property type="entry name" value="YfbK_C"/>
    <property type="match status" value="1"/>
</dbReference>
<reference evidence="3 4" key="1">
    <citation type="journal article" date="2018" name="Arch. Microbiol.">
        <title>Hymenobacter segetis sp. nov., isolated from soil.</title>
        <authorList>
            <person name="Ten L.N."/>
            <person name="Lim S.J."/>
            <person name="Kim B.O."/>
            <person name="Kang I.K."/>
            <person name="Jung H.Y."/>
        </authorList>
    </citation>
    <scope>NUCLEOTIDE SEQUENCE [LARGE SCALE GENOMIC DNA]</scope>
    <source>
        <strain evidence="3 4">S7-3-11</strain>
    </source>
</reference>
<feature type="signal peptide" evidence="1">
    <location>
        <begin position="1"/>
        <end position="21"/>
    </location>
</feature>
<dbReference type="InterPro" id="IPR022156">
    <property type="entry name" value="Uncharacterised_YfbK_N"/>
</dbReference>
<dbReference type="Gene3D" id="2.60.40.1120">
    <property type="entry name" value="Carboxypeptidase-like, regulatory domain"/>
    <property type="match status" value="1"/>
</dbReference>
<dbReference type="RefSeq" id="WP_342296129.1">
    <property type="nucleotide sequence ID" value="NZ_JBCEVZ010000005.1"/>
</dbReference>
<dbReference type="Proteomes" id="UP001479606">
    <property type="component" value="Unassembled WGS sequence"/>
</dbReference>
<evidence type="ECO:0000259" key="2">
    <source>
        <dbReference type="PROSITE" id="PS50234"/>
    </source>
</evidence>
<dbReference type="CDD" id="cd01465">
    <property type="entry name" value="vWA_subgroup"/>
    <property type="match status" value="1"/>
</dbReference>
<dbReference type="Pfam" id="PF13519">
    <property type="entry name" value="VWA_2"/>
    <property type="match status" value="1"/>
</dbReference>
<dbReference type="PROSITE" id="PS50234">
    <property type="entry name" value="VWFA"/>
    <property type="match status" value="1"/>
</dbReference>
<dbReference type="InterPro" id="IPR002035">
    <property type="entry name" value="VWF_A"/>
</dbReference>
<dbReference type="Pfam" id="PF13715">
    <property type="entry name" value="CarbopepD_reg_2"/>
    <property type="match status" value="1"/>
</dbReference>
<evidence type="ECO:0000256" key="1">
    <source>
        <dbReference type="SAM" id="SignalP"/>
    </source>
</evidence>
<dbReference type="InterPro" id="IPR036465">
    <property type="entry name" value="vWFA_dom_sf"/>
</dbReference>
<dbReference type="PANTHER" id="PTHR10166">
    <property type="entry name" value="VOLTAGE-DEPENDENT CALCIUM CHANNEL SUBUNIT ALPHA-2/DELTA-RELATED"/>
    <property type="match status" value="1"/>
</dbReference>